<evidence type="ECO:0000313" key="3">
    <source>
        <dbReference type="Proteomes" id="UP001230268"/>
    </source>
</evidence>
<gene>
    <name evidence="2" type="ORF">BgAZ_100790</name>
</gene>
<accession>A0AAD8PEZ8</accession>
<feature type="region of interest" description="Disordered" evidence="1">
    <location>
        <begin position="497"/>
        <end position="537"/>
    </location>
</feature>
<feature type="compositionally biased region" description="Polar residues" evidence="1">
    <location>
        <begin position="497"/>
        <end position="518"/>
    </location>
</feature>
<feature type="compositionally biased region" description="Basic and acidic residues" evidence="1">
    <location>
        <begin position="1"/>
        <end position="13"/>
    </location>
</feature>
<reference evidence="2" key="1">
    <citation type="submission" date="2023-08" db="EMBL/GenBank/DDBJ databases">
        <title>Draft sequence of the Babesia gibsoni genome.</title>
        <authorList>
            <person name="Yamagishi J.Y."/>
            <person name="Xuan X.X."/>
        </authorList>
    </citation>
    <scope>NUCLEOTIDE SEQUENCE</scope>
    <source>
        <strain evidence="2">Azabu</strain>
    </source>
</reference>
<name>A0AAD8PEZ8_BABGI</name>
<proteinExistence type="predicted"/>
<feature type="region of interest" description="Disordered" evidence="1">
    <location>
        <begin position="555"/>
        <end position="574"/>
    </location>
</feature>
<dbReference type="EMBL" id="JAVEPI010000001">
    <property type="protein sequence ID" value="KAK1444173.1"/>
    <property type="molecule type" value="Genomic_DNA"/>
</dbReference>
<feature type="region of interest" description="Disordered" evidence="1">
    <location>
        <begin position="1"/>
        <end position="21"/>
    </location>
</feature>
<evidence type="ECO:0000313" key="2">
    <source>
        <dbReference type="EMBL" id="KAK1444173.1"/>
    </source>
</evidence>
<feature type="region of interest" description="Disordered" evidence="1">
    <location>
        <begin position="239"/>
        <end position="277"/>
    </location>
</feature>
<sequence>MHVDSDKMADPRDGGVQALEYKGPPVVIDLDDDDDDDVSIILNPKIERDISNVRRDGIPQTITTSSTGIGEGEVVAANDVPSSNVEETVGAVTEGFAGDLTGDYYTNTTAAEGASLPSQPYVCHDEEDHLNSMWNEWVKRSRISFSELSPPPSQHDSPHRASVFASVDQMDLDNTLFAGSSGKISPLHSARVSPRNTSVEEISVHHPTPWNDMSDDVNVENHFITSDDTDVRVVPIELPDHTSIPRGNGKHSPMRVDSAIPVSSGKGKNEESLDEMSVDPKLVTQPRFGRMQHVHDPLASGIPDDISSHFGVHGRFSDVQQKTGEYGMEEEGSIFLIKDDLDIHPGFVGKGKKRASHPQFSDEYTVMSNGATGTDSNAMQENIGSETLDFTFSYGDDVVLQNKQDASMVGGKHMLSARDNFSFCGFGSDSHRSMSNEVSDSGSQGNESGERMHVGELNQPQFGSDGVVIDSHDHSPETLSFSDRVFRFVASLRSAGSASATPKSVKTEEPVSSGSNSSRKGEKYKSSNGNDMEGNTLSSIKDSVINLMRSTPMYDLTESTDEDSPRKHTAGKGMKTHKRLLSRENMMPGHGLVQLLLDNQSSPTSPMKGVTENGISSCRNYDTPSLCRNGNLTAAASLVSSPLHEGLTGYGSPSPLRPSGKTFMTVDDKLHTKGLFDGLSKGRKPYDEQVANLGALDYIPPSKRKISSNGNAVTPEDKQHSGTELSYTVTVEAYRLVQATIRSIKVLIGAKLSGMDLDMATSPKGKSSDDIVDQNNAADFKISRSLLHPPTQNRRVYEETTAFVSKMIEKLRAINSVKEQLRLSLEKVSNGSPLGYRGLETYSSLVRSTRRLERSINGSELVSAMQHKLMLVKVERIKLLRSTMERLIGQQQLYKKVIPKIENLDNLLSVVSNAYNATGIKVVPLSFKDDESNWSFVVSFNSELNTKRSPRSFPRNWHNDLVRSSDRRLAALMDMSLEYHRLKEDCRFNTEINMVVYLSSQNGCISDDSLGSCVGSVVTLKKEPPDYDETSTPPGKAHVPLFRSHELPSNGPLSVRSPYGYNHVYCSINGGQSESATTIHVTESRDMADSLQNAHESPRLKNALEASICNINWEDVIDVNEIRNRLRILFTYPRTKQVGSIAKVWEHAQMLLVDEANKHVDKIISRLTANGISLSLFTLIQGLTDHGSAISARIRSAQRELLQLLNYTSGANLEVSDGRMTITTMLPPKEANKQFLQCYISVKVYDLLQKGSYLAASADVSVSALLTGGEVLASAVNGALAASERKGKIYEMIADACAHNNHKLLI</sequence>
<keyword evidence="3" id="KW-1185">Reference proteome</keyword>
<evidence type="ECO:0000256" key="1">
    <source>
        <dbReference type="SAM" id="MobiDB-lite"/>
    </source>
</evidence>
<organism evidence="2 3">
    <name type="scientific">Babesia gibsoni</name>
    <dbReference type="NCBI Taxonomy" id="33632"/>
    <lineage>
        <taxon>Eukaryota</taxon>
        <taxon>Sar</taxon>
        <taxon>Alveolata</taxon>
        <taxon>Apicomplexa</taxon>
        <taxon>Aconoidasida</taxon>
        <taxon>Piroplasmida</taxon>
        <taxon>Babesiidae</taxon>
        <taxon>Babesia</taxon>
    </lineage>
</organism>
<comment type="caution">
    <text evidence="2">The sequence shown here is derived from an EMBL/GenBank/DDBJ whole genome shotgun (WGS) entry which is preliminary data.</text>
</comment>
<protein>
    <submittedName>
        <fullName evidence="2">Uncharacterized protein</fullName>
    </submittedName>
</protein>
<dbReference type="Proteomes" id="UP001230268">
    <property type="component" value="Unassembled WGS sequence"/>
</dbReference>
<feature type="compositionally biased region" description="Polar residues" evidence="1">
    <location>
        <begin position="435"/>
        <end position="447"/>
    </location>
</feature>
<feature type="compositionally biased region" description="Polar residues" evidence="1">
    <location>
        <begin position="526"/>
        <end position="537"/>
    </location>
</feature>
<feature type="region of interest" description="Disordered" evidence="1">
    <location>
        <begin position="432"/>
        <end position="451"/>
    </location>
</feature>